<proteinExistence type="predicted"/>
<protein>
    <submittedName>
        <fullName evidence="1">Uncharacterized protein</fullName>
    </submittedName>
</protein>
<dbReference type="Proteomes" id="UP000250235">
    <property type="component" value="Unassembled WGS sequence"/>
</dbReference>
<reference evidence="1 2" key="1">
    <citation type="journal article" date="2015" name="Proc. Natl. Acad. Sci. U.S.A.">
        <title>The resurrection genome of Boea hygrometrica: A blueprint for survival of dehydration.</title>
        <authorList>
            <person name="Xiao L."/>
            <person name="Yang G."/>
            <person name="Zhang L."/>
            <person name="Yang X."/>
            <person name="Zhao S."/>
            <person name="Ji Z."/>
            <person name="Zhou Q."/>
            <person name="Hu M."/>
            <person name="Wang Y."/>
            <person name="Chen M."/>
            <person name="Xu Y."/>
            <person name="Jin H."/>
            <person name="Xiao X."/>
            <person name="Hu G."/>
            <person name="Bao F."/>
            <person name="Hu Y."/>
            <person name="Wan P."/>
            <person name="Li L."/>
            <person name="Deng X."/>
            <person name="Kuang T."/>
            <person name="Xiang C."/>
            <person name="Zhu J.K."/>
            <person name="Oliver M.J."/>
            <person name="He Y."/>
        </authorList>
    </citation>
    <scope>NUCLEOTIDE SEQUENCE [LARGE SCALE GENOMIC DNA]</scope>
    <source>
        <strain evidence="2">cv. XS01</strain>
    </source>
</reference>
<dbReference type="AlphaFoldDB" id="A0A2Z7A260"/>
<sequence>MSSQSAVSYSCNQLILESQAFHDQRLDNQSQATVHPVAGYSALHIQSTGNPDAKKLRRIEPVAVFGDTTSSEAVDESFWMSTAEHISNVEDDKKPAKERTQGQLPVGSLKNTFEREECVSNRLNLNRGLYTRRTPLKSVVEVVVAQKISNQKKTTIKGKMNLKRSCQLSFVEELIAVDS</sequence>
<keyword evidence="2" id="KW-1185">Reference proteome</keyword>
<name>A0A2Z7A260_9LAMI</name>
<dbReference type="EMBL" id="KV078367">
    <property type="protein sequence ID" value="KZT76980.1"/>
    <property type="molecule type" value="Genomic_DNA"/>
</dbReference>
<evidence type="ECO:0000313" key="1">
    <source>
        <dbReference type="EMBL" id="KZT76980.1"/>
    </source>
</evidence>
<evidence type="ECO:0000313" key="2">
    <source>
        <dbReference type="Proteomes" id="UP000250235"/>
    </source>
</evidence>
<organism evidence="1 2">
    <name type="scientific">Dorcoceras hygrometricum</name>
    <dbReference type="NCBI Taxonomy" id="472368"/>
    <lineage>
        <taxon>Eukaryota</taxon>
        <taxon>Viridiplantae</taxon>
        <taxon>Streptophyta</taxon>
        <taxon>Embryophyta</taxon>
        <taxon>Tracheophyta</taxon>
        <taxon>Spermatophyta</taxon>
        <taxon>Magnoliopsida</taxon>
        <taxon>eudicotyledons</taxon>
        <taxon>Gunneridae</taxon>
        <taxon>Pentapetalae</taxon>
        <taxon>asterids</taxon>
        <taxon>lamiids</taxon>
        <taxon>Lamiales</taxon>
        <taxon>Gesneriaceae</taxon>
        <taxon>Didymocarpoideae</taxon>
        <taxon>Trichosporeae</taxon>
        <taxon>Loxocarpinae</taxon>
        <taxon>Dorcoceras</taxon>
    </lineage>
</organism>
<accession>A0A2Z7A260</accession>
<gene>
    <name evidence="1" type="ORF">F511_45996</name>
</gene>